<reference evidence="3" key="1">
    <citation type="journal article" date="2006" name="PLoS Biol.">
        <title>Macronuclear genome sequence of the ciliate Tetrahymena thermophila, a model eukaryote.</title>
        <authorList>
            <person name="Eisen J.A."/>
            <person name="Coyne R.S."/>
            <person name="Wu M."/>
            <person name="Wu D."/>
            <person name="Thiagarajan M."/>
            <person name="Wortman J.R."/>
            <person name="Badger J.H."/>
            <person name="Ren Q."/>
            <person name="Amedeo P."/>
            <person name="Jones K.M."/>
            <person name="Tallon L.J."/>
            <person name="Delcher A.L."/>
            <person name="Salzberg S.L."/>
            <person name="Silva J.C."/>
            <person name="Haas B.J."/>
            <person name="Majoros W.H."/>
            <person name="Farzad M."/>
            <person name="Carlton J.M."/>
            <person name="Smith R.K. Jr."/>
            <person name="Garg J."/>
            <person name="Pearlman R.E."/>
            <person name="Karrer K.M."/>
            <person name="Sun L."/>
            <person name="Manning G."/>
            <person name="Elde N.C."/>
            <person name="Turkewitz A.P."/>
            <person name="Asai D.J."/>
            <person name="Wilkes D.E."/>
            <person name="Wang Y."/>
            <person name="Cai H."/>
            <person name="Collins K."/>
            <person name="Stewart B.A."/>
            <person name="Lee S.R."/>
            <person name="Wilamowska K."/>
            <person name="Weinberg Z."/>
            <person name="Ruzzo W.L."/>
            <person name="Wloga D."/>
            <person name="Gaertig J."/>
            <person name="Frankel J."/>
            <person name="Tsao C.-C."/>
            <person name="Gorovsky M.A."/>
            <person name="Keeling P.J."/>
            <person name="Waller R.F."/>
            <person name="Patron N.J."/>
            <person name="Cherry J.M."/>
            <person name="Stover N.A."/>
            <person name="Krieger C.J."/>
            <person name="del Toro C."/>
            <person name="Ryder H.F."/>
            <person name="Williamson S.C."/>
            <person name="Barbeau R.A."/>
            <person name="Hamilton E.P."/>
            <person name="Orias E."/>
        </authorList>
    </citation>
    <scope>NUCLEOTIDE SEQUENCE [LARGE SCALE GENOMIC DNA]</scope>
    <source>
        <strain evidence="3">SB210</strain>
    </source>
</reference>
<accession>W7X1M5</accession>
<dbReference type="EMBL" id="GG662608">
    <property type="protein sequence ID" value="EWS73145.1"/>
    <property type="molecule type" value="Genomic_DNA"/>
</dbReference>
<dbReference type="Proteomes" id="UP000009168">
    <property type="component" value="Unassembled WGS sequence"/>
</dbReference>
<evidence type="ECO:0000313" key="2">
    <source>
        <dbReference type="EMBL" id="EWS73145.1"/>
    </source>
</evidence>
<dbReference type="GeneID" id="24438333"/>
<protein>
    <submittedName>
        <fullName evidence="2">Uncharacterized protein</fullName>
    </submittedName>
</protein>
<evidence type="ECO:0000313" key="3">
    <source>
        <dbReference type="Proteomes" id="UP000009168"/>
    </source>
</evidence>
<name>W7X1M5_TETTS</name>
<dbReference type="AlphaFoldDB" id="W7X1M5"/>
<keyword evidence="3" id="KW-1185">Reference proteome</keyword>
<proteinExistence type="predicted"/>
<gene>
    <name evidence="2" type="ORF">TTHERM_000310108</name>
</gene>
<organism evidence="2 3">
    <name type="scientific">Tetrahymena thermophila (strain SB210)</name>
    <dbReference type="NCBI Taxonomy" id="312017"/>
    <lineage>
        <taxon>Eukaryota</taxon>
        <taxon>Sar</taxon>
        <taxon>Alveolata</taxon>
        <taxon>Ciliophora</taxon>
        <taxon>Intramacronucleata</taxon>
        <taxon>Oligohymenophorea</taxon>
        <taxon>Hymenostomatida</taxon>
        <taxon>Tetrahymenina</taxon>
        <taxon>Tetrahymenidae</taxon>
        <taxon>Tetrahymena</taxon>
    </lineage>
</organism>
<dbReference type="InParanoid" id="W7X1M5"/>
<feature type="compositionally biased region" description="Basic and acidic residues" evidence="1">
    <location>
        <begin position="93"/>
        <end position="104"/>
    </location>
</feature>
<dbReference type="KEGG" id="tet:TTHERM_000310108"/>
<feature type="region of interest" description="Disordered" evidence="1">
    <location>
        <begin position="86"/>
        <end position="105"/>
    </location>
</feature>
<dbReference type="RefSeq" id="XP_012654332.1">
    <property type="nucleotide sequence ID" value="XM_012798878.1"/>
</dbReference>
<sequence>MNLAIKTYTELMQKRCNYNREKQQEEKSQLIFNNVIPKYDINFNQNQETKNNQLLTITNPISSPGLELGSEKNSLQSVKRLLTDQIQSQNEEDYNHDIEEKQDQDQCFSFRNYK</sequence>
<evidence type="ECO:0000256" key="1">
    <source>
        <dbReference type="SAM" id="MobiDB-lite"/>
    </source>
</evidence>